<dbReference type="PANTHER" id="PTHR48111">
    <property type="entry name" value="REGULATOR OF RPOS"/>
    <property type="match status" value="1"/>
</dbReference>
<dbReference type="InterPro" id="IPR001867">
    <property type="entry name" value="OmpR/PhoB-type_DNA-bd"/>
</dbReference>
<dbReference type="SMART" id="SM00448">
    <property type="entry name" value="REC"/>
    <property type="match status" value="1"/>
</dbReference>
<dbReference type="SUPFAM" id="SSF52172">
    <property type="entry name" value="CheY-like"/>
    <property type="match status" value="1"/>
</dbReference>
<dbReference type="Gene3D" id="6.10.250.690">
    <property type="match status" value="1"/>
</dbReference>
<feature type="domain" description="OmpR/PhoB-type" evidence="9">
    <location>
        <begin position="127"/>
        <end position="225"/>
    </location>
</feature>
<evidence type="ECO:0000256" key="1">
    <source>
        <dbReference type="ARBA" id="ARBA00022553"/>
    </source>
</evidence>
<dbReference type="RefSeq" id="WP_105247635.1">
    <property type="nucleotide sequence ID" value="NZ_PSZM01000046.1"/>
</dbReference>
<dbReference type="GO" id="GO:0000976">
    <property type="term" value="F:transcription cis-regulatory region binding"/>
    <property type="evidence" value="ECO:0007669"/>
    <property type="project" value="TreeGrafter"/>
</dbReference>
<feature type="domain" description="Response regulatory" evidence="8">
    <location>
        <begin position="2"/>
        <end position="116"/>
    </location>
</feature>
<dbReference type="EMBL" id="PSZM01000046">
    <property type="protein sequence ID" value="PQL90467.1"/>
    <property type="molecule type" value="Genomic_DNA"/>
</dbReference>
<protein>
    <submittedName>
        <fullName evidence="10">DNA-binding response regulator</fullName>
    </submittedName>
</protein>
<dbReference type="Gene3D" id="3.40.50.2300">
    <property type="match status" value="1"/>
</dbReference>
<dbReference type="OrthoDB" id="9790442at2"/>
<keyword evidence="5" id="KW-0804">Transcription</keyword>
<dbReference type="InterPro" id="IPR016032">
    <property type="entry name" value="Sig_transdc_resp-reg_C-effctor"/>
</dbReference>
<evidence type="ECO:0000259" key="9">
    <source>
        <dbReference type="PROSITE" id="PS51755"/>
    </source>
</evidence>
<evidence type="ECO:0000256" key="7">
    <source>
        <dbReference type="PROSITE-ProRule" id="PRU01091"/>
    </source>
</evidence>
<keyword evidence="2" id="KW-0902">Two-component regulatory system</keyword>
<evidence type="ECO:0000256" key="6">
    <source>
        <dbReference type="PROSITE-ProRule" id="PRU00169"/>
    </source>
</evidence>
<keyword evidence="1 6" id="KW-0597">Phosphoprotein</keyword>
<dbReference type="Pfam" id="PF00486">
    <property type="entry name" value="Trans_reg_C"/>
    <property type="match status" value="1"/>
</dbReference>
<evidence type="ECO:0000313" key="11">
    <source>
        <dbReference type="Proteomes" id="UP000238042"/>
    </source>
</evidence>
<evidence type="ECO:0000256" key="4">
    <source>
        <dbReference type="ARBA" id="ARBA00023125"/>
    </source>
</evidence>
<keyword evidence="11" id="KW-1185">Reference proteome</keyword>
<dbReference type="GO" id="GO:0032993">
    <property type="term" value="C:protein-DNA complex"/>
    <property type="evidence" value="ECO:0007669"/>
    <property type="project" value="TreeGrafter"/>
</dbReference>
<dbReference type="Proteomes" id="UP000238042">
    <property type="component" value="Unassembled WGS sequence"/>
</dbReference>
<feature type="DNA-binding region" description="OmpR/PhoB-type" evidence="7">
    <location>
        <begin position="127"/>
        <end position="225"/>
    </location>
</feature>
<dbReference type="GO" id="GO:0005829">
    <property type="term" value="C:cytosol"/>
    <property type="evidence" value="ECO:0007669"/>
    <property type="project" value="TreeGrafter"/>
</dbReference>
<dbReference type="GO" id="GO:0006355">
    <property type="term" value="P:regulation of DNA-templated transcription"/>
    <property type="evidence" value="ECO:0007669"/>
    <property type="project" value="InterPro"/>
</dbReference>
<dbReference type="GO" id="GO:0000156">
    <property type="term" value="F:phosphorelay response regulator activity"/>
    <property type="evidence" value="ECO:0007669"/>
    <property type="project" value="TreeGrafter"/>
</dbReference>
<dbReference type="PROSITE" id="PS50110">
    <property type="entry name" value="RESPONSE_REGULATORY"/>
    <property type="match status" value="1"/>
</dbReference>
<evidence type="ECO:0000256" key="2">
    <source>
        <dbReference type="ARBA" id="ARBA00023012"/>
    </source>
</evidence>
<dbReference type="Gene3D" id="1.10.10.10">
    <property type="entry name" value="Winged helix-like DNA-binding domain superfamily/Winged helix DNA-binding domain"/>
    <property type="match status" value="1"/>
</dbReference>
<comment type="caution">
    <text evidence="10">The sequence shown here is derived from an EMBL/GenBank/DDBJ whole genome shotgun (WGS) entry which is preliminary data.</text>
</comment>
<name>A0A2S8A7B1_9FLAO</name>
<proteinExistence type="predicted"/>
<dbReference type="InterPro" id="IPR036388">
    <property type="entry name" value="WH-like_DNA-bd_sf"/>
</dbReference>
<feature type="modified residue" description="4-aspartylphosphate" evidence="6">
    <location>
        <position position="51"/>
    </location>
</feature>
<evidence type="ECO:0000256" key="5">
    <source>
        <dbReference type="ARBA" id="ARBA00023163"/>
    </source>
</evidence>
<reference evidence="10 11" key="1">
    <citation type="submission" date="2018-02" db="EMBL/GenBank/DDBJ databases">
        <title>Genome sequences of Apibacter spp., gut symbionts of Asian honey bees.</title>
        <authorList>
            <person name="Kwong W.K."/>
            <person name="Steele M.I."/>
            <person name="Moran N.A."/>
        </authorList>
    </citation>
    <scope>NUCLEOTIDE SEQUENCE [LARGE SCALE GENOMIC DNA]</scope>
    <source>
        <strain evidence="11">wkB301</strain>
    </source>
</reference>
<dbReference type="CDD" id="cd00383">
    <property type="entry name" value="trans_reg_C"/>
    <property type="match status" value="1"/>
</dbReference>
<dbReference type="SUPFAM" id="SSF46894">
    <property type="entry name" value="C-terminal effector domain of the bipartite response regulators"/>
    <property type="match status" value="1"/>
</dbReference>
<evidence type="ECO:0000313" key="10">
    <source>
        <dbReference type="EMBL" id="PQL90467.1"/>
    </source>
</evidence>
<dbReference type="InterPro" id="IPR001789">
    <property type="entry name" value="Sig_transdc_resp-reg_receiver"/>
</dbReference>
<keyword evidence="3" id="KW-0805">Transcription regulation</keyword>
<gene>
    <name evidence="10" type="ORF">C4S77_11290</name>
</gene>
<sequence length="225" mass="26134">MELLLVEDNKKISEFMIKGLEESGFSVTLAENGVDARSQINERNWKVILLDIMLPDIDGIEILQYIRYKKIKTPILVISALGDPDDKVKALNYGADDYLSKPFHFKELIARIYALDRRMNMSYENSSDILICGDLKLYVDEHKIMRKGREIILTIQEFKLLKFLMENKNKVVSRTQILNSVWGINHDINTNIVDVYISYLRNKIDIDGENKMIETIKGRGYRIKS</sequence>
<dbReference type="InterPro" id="IPR011006">
    <property type="entry name" value="CheY-like_superfamily"/>
</dbReference>
<dbReference type="SMART" id="SM00862">
    <property type="entry name" value="Trans_reg_C"/>
    <property type="match status" value="1"/>
</dbReference>
<evidence type="ECO:0000259" key="8">
    <source>
        <dbReference type="PROSITE" id="PS50110"/>
    </source>
</evidence>
<dbReference type="FunFam" id="1.10.10.10:FF:000005">
    <property type="entry name" value="Two-component system response regulator"/>
    <property type="match status" value="1"/>
</dbReference>
<keyword evidence="4 7" id="KW-0238">DNA-binding</keyword>
<dbReference type="InterPro" id="IPR039420">
    <property type="entry name" value="WalR-like"/>
</dbReference>
<dbReference type="PROSITE" id="PS51755">
    <property type="entry name" value="OMPR_PHOB"/>
    <property type="match status" value="1"/>
</dbReference>
<dbReference type="AlphaFoldDB" id="A0A2S8A7B1"/>
<dbReference type="Pfam" id="PF00072">
    <property type="entry name" value="Response_reg"/>
    <property type="match status" value="1"/>
</dbReference>
<accession>A0A2S8A7B1</accession>
<organism evidence="10 11">
    <name type="scientific">Apibacter adventoris</name>
    <dbReference type="NCBI Taxonomy" id="1679466"/>
    <lineage>
        <taxon>Bacteria</taxon>
        <taxon>Pseudomonadati</taxon>
        <taxon>Bacteroidota</taxon>
        <taxon>Flavobacteriia</taxon>
        <taxon>Flavobacteriales</taxon>
        <taxon>Weeksellaceae</taxon>
        <taxon>Apibacter</taxon>
    </lineage>
</organism>
<dbReference type="PANTHER" id="PTHR48111:SF22">
    <property type="entry name" value="REGULATOR OF RPOS"/>
    <property type="match status" value="1"/>
</dbReference>
<evidence type="ECO:0000256" key="3">
    <source>
        <dbReference type="ARBA" id="ARBA00023015"/>
    </source>
</evidence>